<protein>
    <submittedName>
        <fullName evidence="3">Tape measure protein</fullName>
    </submittedName>
</protein>
<feature type="coiled-coil region" evidence="1">
    <location>
        <begin position="593"/>
        <end position="629"/>
    </location>
</feature>
<dbReference type="EMBL" id="CP073587">
    <property type="protein sequence ID" value="QUN06428.1"/>
    <property type="molecule type" value="Genomic_DNA"/>
</dbReference>
<dbReference type="Proteomes" id="UP000679575">
    <property type="component" value="Chromosome"/>
</dbReference>
<dbReference type="Pfam" id="PF20155">
    <property type="entry name" value="TMP_3"/>
    <property type="match status" value="1"/>
</dbReference>
<proteinExistence type="predicted"/>
<evidence type="ECO:0000256" key="1">
    <source>
        <dbReference type="SAM" id="Coils"/>
    </source>
</evidence>
<evidence type="ECO:0000259" key="2">
    <source>
        <dbReference type="Pfam" id="PF20155"/>
    </source>
</evidence>
<name>A0ABX7YVA2_9GAMM</name>
<dbReference type="InterPro" id="IPR013491">
    <property type="entry name" value="Tape_meas_N"/>
</dbReference>
<dbReference type="NCBIfam" id="TIGR02675">
    <property type="entry name" value="tape_meas_nterm"/>
    <property type="match status" value="1"/>
</dbReference>
<feature type="coiled-coil region" evidence="1">
    <location>
        <begin position="490"/>
        <end position="524"/>
    </location>
</feature>
<accession>A0ABX7YVA2</accession>
<reference evidence="3 4" key="1">
    <citation type="submission" date="2021-04" db="EMBL/GenBank/DDBJ databases">
        <title>Novel species identification of genus Shewanella.</title>
        <authorList>
            <person name="Liu G."/>
        </authorList>
    </citation>
    <scope>NUCLEOTIDE SEQUENCE [LARGE SCALE GENOMIC DNA]</scope>
    <source>
        <strain evidence="3 4">FJAT-54481</strain>
    </source>
</reference>
<sequence>MNDLKLSVKLTADGRQFITVVDSAKKEIGQLSGELNTSQGASRNAARGLQTLEQQGQQTALKLSTIAKSVSGVFAAMGVATLASSASQELMAFQDLRTRLQQLSGTEAAYADNQAYLIQLSKQHHKEITALGDSYAGLLNLQDAGLVNQRQARSILEGMSNVQSALGASSEQLGQAMYGLSQALASPVIKAEDFNQVMEPLPGLMNKMDKAAGVGAGGIRKMVLAGQMTSAMFRDYLIKALNEYQGAAAKTGDNLSAMYRDNKNAYQQMVVAYEQPINDSLAPILKTSAIVMQTFADNVGTVSTAVETVMAVAMARGTVAVGAHTISLINNAVASERTRAAAVKEAEAELARATALRASVYTAGQAVVAEERLAKARAAVAAATAEASIASRAYTGVTSLLGGWPGLILMAATGWVAFSSGANNAADNVGIIDDRVKSLLGNINDLTRTQLDSKIRALQSQYQLQLSGINDIDQKIQKLESNRQYGQGQYADVQSQIDSLKQQRQQLENERDAISKTMQQIMAKIQGNTFNNIQWQGGGNDAPKTDPALTKQAESMLSNLQKQVTLYGSASESAKLFYEIEAGSLQKLDQPMKEKLIKAAADLDAQKAAEEQTKKNKQAEDERAAVLQKLLGNIDPVTVAAKQYADQEKLLKDYFEKANVPLAERTRLLANLKNQYEASTPYSQLRNQLDPAYAENQTHTNNLDTLNSQLANTPEDEVAKRAEINALIEAEQQRHATAMTDINSSISFNWNQMWQDSVDRMTSGIGAATADALFEAKNFGDGVQETVRGVAKSIVQMMVEWAARKAVMFAMDKMFASSGAQTNQAIAVETGTGIAAAYAPAAAMASLASFGGNSIPAMAGMGATAALAETLSIVGIAHDGLPLNRDEGTYLLRQGEMVLNPKQRDNFEYMVDYAKGGNAGANQLNLTVSPTIVVQKESQVSEVQDLLPQIVKFTTAAVVENMNMRGEAWTATR</sequence>
<keyword evidence="4" id="KW-1185">Reference proteome</keyword>
<evidence type="ECO:0000313" key="4">
    <source>
        <dbReference type="Proteomes" id="UP000679575"/>
    </source>
</evidence>
<evidence type="ECO:0000313" key="3">
    <source>
        <dbReference type="EMBL" id="QUN06428.1"/>
    </source>
</evidence>
<keyword evidence="1" id="KW-0175">Coiled coil</keyword>
<feature type="domain" description="Tape measure protein N-terminal" evidence="2">
    <location>
        <begin position="89"/>
        <end position="271"/>
    </location>
</feature>
<dbReference type="RefSeq" id="WP_212595442.1">
    <property type="nucleotide sequence ID" value="NZ_CP073587.1"/>
</dbReference>
<organism evidence="3 4">
    <name type="scientific">Shewanella yunxiaonensis</name>
    <dbReference type="NCBI Taxonomy" id="2829809"/>
    <lineage>
        <taxon>Bacteria</taxon>
        <taxon>Pseudomonadati</taxon>
        <taxon>Pseudomonadota</taxon>
        <taxon>Gammaproteobacteria</taxon>
        <taxon>Alteromonadales</taxon>
        <taxon>Shewanellaceae</taxon>
        <taxon>Shewanella</taxon>
    </lineage>
</organism>
<gene>
    <name evidence="3" type="ORF">KDN34_02900</name>
</gene>